<keyword evidence="4 6" id="KW-0238">DNA-binding</keyword>
<name>A0A6I1I2W4_9BURK</name>
<dbReference type="Proteomes" id="UP000468717">
    <property type="component" value="Unassembled WGS sequence"/>
</dbReference>
<dbReference type="InterPro" id="IPR014284">
    <property type="entry name" value="RNA_pol_sigma-70_dom"/>
</dbReference>
<dbReference type="SUPFAM" id="SSF88946">
    <property type="entry name" value="Sigma2 domain of RNA polymerase sigma factors"/>
    <property type="match status" value="1"/>
</dbReference>
<accession>A0A6I1I2W4</accession>
<dbReference type="SUPFAM" id="SSF88659">
    <property type="entry name" value="Sigma3 and sigma4 domains of RNA polymerase sigma factors"/>
    <property type="match status" value="1"/>
</dbReference>
<dbReference type="CDD" id="cd06171">
    <property type="entry name" value="Sigma70_r4"/>
    <property type="match status" value="1"/>
</dbReference>
<proteinExistence type="inferred from homology"/>
<feature type="domain" description="RNA polymerase sigma-70 region 2" evidence="7">
    <location>
        <begin position="44"/>
        <end position="110"/>
    </location>
</feature>
<evidence type="ECO:0000313" key="10">
    <source>
        <dbReference type="Proteomes" id="UP000468717"/>
    </source>
</evidence>
<comment type="caution">
    <text evidence="9">The sequence shown here is derived from an EMBL/GenBank/DDBJ whole genome shotgun (WGS) entry which is preliminary data.</text>
</comment>
<evidence type="ECO:0000259" key="8">
    <source>
        <dbReference type="Pfam" id="PF08281"/>
    </source>
</evidence>
<evidence type="ECO:0000256" key="2">
    <source>
        <dbReference type="ARBA" id="ARBA00023015"/>
    </source>
</evidence>
<dbReference type="InterPro" id="IPR007627">
    <property type="entry name" value="RNA_pol_sigma70_r2"/>
</dbReference>
<evidence type="ECO:0000256" key="3">
    <source>
        <dbReference type="ARBA" id="ARBA00023082"/>
    </source>
</evidence>
<dbReference type="GO" id="GO:0016987">
    <property type="term" value="F:sigma factor activity"/>
    <property type="evidence" value="ECO:0007669"/>
    <property type="project" value="UniProtKB-KW"/>
</dbReference>
<sequence>MRIAIEKRSPMDLSLLIVESCMHISNAELSTVTETLQLHELEQLVRTQGRRLHNFVRRRIGNAEDVDDITQETLLEAMRCRDKFQHQSRPETWLFGIALNLIRNHYRRSRVRDIFDDVEAGELVDEAGRGPAELVESHQIMQRVSAVFERLSEETRAVIHLIFNEQLSYAEAANELDIPIGTVRSRISRARAQLKQESLD</sequence>
<keyword evidence="5 6" id="KW-0804">Transcription</keyword>
<dbReference type="GO" id="GO:0003677">
    <property type="term" value="F:DNA binding"/>
    <property type="evidence" value="ECO:0007669"/>
    <property type="project" value="UniProtKB-KW"/>
</dbReference>
<keyword evidence="10" id="KW-1185">Reference proteome</keyword>
<dbReference type="InterPro" id="IPR039425">
    <property type="entry name" value="RNA_pol_sigma-70-like"/>
</dbReference>
<evidence type="ECO:0000256" key="5">
    <source>
        <dbReference type="ARBA" id="ARBA00023163"/>
    </source>
</evidence>
<dbReference type="NCBIfam" id="TIGR02937">
    <property type="entry name" value="sigma70-ECF"/>
    <property type="match status" value="1"/>
</dbReference>
<evidence type="ECO:0000256" key="6">
    <source>
        <dbReference type="RuleBase" id="RU000716"/>
    </source>
</evidence>
<comment type="similarity">
    <text evidence="1 6">Belongs to the sigma-70 factor family. ECF subfamily.</text>
</comment>
<dbReference type="Pfam" id="PF08281">
    <property type="entry name" value="Sigma70_r4_2"/>
    <property type="match status" value="1"/>
</dbReference>
<reference evidence="9 10" key="1">
    <citation type="submission" date="2019-10" db="EMBL/GenBank/DDBJ databases">
        <title>Three novel species isolated from a subtropical stream in China.</title>
        <authorList>
            <person name="Lu H."/>
        </authorList>
    </citation>
    <scope>NUCLEOTIDE SEQUENCE [LARGE SCALE GENOMIC DNA]</scope>
    <source>
        <strain evidence="9 10">FT13W</strain>
    </source>
</reference>
<dbReference type="PANTHER" id="PTHR43133:SF8">
    <property type="entry name" value="RNA POLYMERASE SIGMA FACTOR HI_1459-RELATED"/>
    <property type="match status" value="1"/>
</dbReference>
<dbReference type="Gene3D" id="1.10.10.10">
    <property type="entry name" value="Winged helix-like DNA-binding domain superfamily/Winged helix DNA-binding domain"/>
    <property type="match status" value="1"/>
</dbReference>
<dbReference type="Gene3D" id="1.10.1740.10">
    <property type="match status" value="1"/>
</dbReference>
<gene>
    <name evidence="9" type="ORF">GCN75_09530</name>
</gene>
<dbReference type="EMBL" id="WFLI01000008">
    <property type="protein sequence ID" value="KAB8065235.1"/>
    <property type="molecule type" value="Genomic_DNA"/>
</dbReference>
<keyword evidence="2 6" id="KW-0805">Transcription regulation</keyword>
<dbReference type="Pfam" id="PF04542">
    <property type="entry name" value="Sigma70_r2"/>
    <property type="match status" value="1"/>
</dbReference>
<protein>
    <recommendedName>
        <fullName evidence="6">RNA polymerase sigma factor</fullName>
    </recommendedName>
</protein>
<evidence type="ECO:0000256" key="1">
    <source>
        <dbReference type="ARBA" id="ARBA00010641"/>
    </source>
</evidence>
<organism evidence="9 10">
    <name type="scientific">Janthinobacterium violaceinigrum</name>
    <dbReference type="NCBI Taxonomy" id="2654252"/>
    <lineage>
        <taxon>Bacteria</taxon>
        <taxon>Pseudomonadati</taxon>
        <taxon>Pseudomonadota</taxon>
        <taxon>Betaproteobacteria</taxon>
        <taxon>Burkholderiales</taxon>
        <taxon>Oxalobacteraceae</taxon>
        <taxon>Janthinobacterium</taxon>
    </lineage>
</organism>
<keyword evidence="3 6" id="KW-0731">Sigma factor</keyword>
<dbReference type="InterPro" id="IPR000838">
    <property type="entry name" value="RNA_pol_sigma70_ECF_CS"/>
</dbReference>
<dbReference type="PROSITE" id="PS01063">
    <property type="entry name" value="SIGMA70_ECF"/>
    <property type="match status" value="1"/>
</dbReference>
<dbReference type="InterPro" id="IPR013249">
    <property type="entry name" value="RNA_pol_sigma70_r4_t2"/>
</dbReference>
<dbReference type="GO" id="GO:0006352">
    <property type="term" value="P:DNA-templated transcription initiation"/>
    <property type="evidence" value="ECO:0007669"/>
    <property type="project" value="InterPro"/>
</dbReference>
<dbReference type="InterPro" id="IPR013324">
    <property type="entry name" value="RNA_pol_sigma_r3/r4-like"/>
</dbReference>
<feature type="domain" description="RNA polymerase sigma factor 70 region 4 type 2" evidence="8">
    <location>
        <begin position="143"/>
        <end position="194"/>
    </location>
</feature>
<evidence type="ECO:0000313" key="9">
    <source>
        <dbReference type="EMBL" id="KAB8065235.1"/>
    </source>
</evidence>
<dbReference type="PANTHER" id="PTHR43133">
    <property type="entry name" value="RNA POLYMERASE ECF-TYPE SIGMA FACTO"/>
    <property type="match status" value="1"/>
</dbReference>
<evidence type="ECO:0000256" key="4">
    <source>
        <dbReference type="ARBA" id="ARBA00023125"/>
    </source>
</evidence>
<evidence type="ECO:0000259" key="7">
    <source>
        <dbReference type="Pfam" id="PF04542"/>
    </source>
</evidence>
<dbReference type="AlphaFoldDB" id="A0A6I1I2W4"/>
<dbReference type="InterPro" id="IPR036388">
    <property type="entry name" value="WH-like_DNA-bd_sf"/>
</dbReference>
<dbReference type="InterPro" id="IPR013325">
    <property type="entry name" value="RNA_pol_sigma_r2"/>
</dbReference>